<name>Q099F8_STIAD</name>
<dbReference type="Pfam" id="PF05019">
    <property type="entry name" value="Coq4"/>
    <property type="match status" value="1"/>
</dbReference>
<dbReference type="GO" id="GO:0006744">
    <property type="term" value="P:ubiquinone biosynthetic process"/>
    <property type="evidence" value="ECO:0007669"/>
    <property type="project" value="InterPro"/>
</dbReference>
<organism evidence="1 2">
    <name type="scientific">Stigmatella aurantiaca (strain DW4/3-1)</name>
    <dbReference type="NCBI Taxonomy" id="378806"/>
    <lineage>
        <taxon>Bacteria</taxon>
        <taxon>Pseudomonadati</taxon>
        <taxon>Myxococcota</taxon>
        <taxon>Myxococcia</taxon>
        <taxon>Myxococcales</taxon>
        <taxon>Cystobacterineae</taxon>
        <taxon>Archangiaceae</taxon>
        <taxon>Stigmatella</taxon>
    </lineage>
</organism>
<dbReference type="AlphaFoldDB" id="Q099F8"/>
<dbReference type="PANTHER" id="PTHR12922:SF7">
    <property type="entry name" value="UBIQUINONE BIOSYNTHESIS PROTEIN COQ4 HOMOLOG, MITOCHONDRIAL"/>
    <property type="match status" value="1"/>
</dbReference>
<accession>Q099F8</accession>
<evidence type="ECO:0000313" key="1">
    <source>
        <dbReference type="EMBL" id="EAU68340.1"/>
    </source>
</evidence>
<gene>
    <name evidence="1" type="ORF">STIAU_3905</name>
</gene>
<dbReference type="InterPro" id="IPR007715">
    <property type="entry name" value="Coq4"/>
</dbReference>
<dbReference type="EMBL" id="AAMD01000018">
    <property type="protein sequence ID" value="EAU68340.1"/>
    <property type="molecule type" value="Genomic_DNA"/>
</dbReference>
<sequence>MAMENPRRAPCRDGPCPELPVSDTSVELARGLTRRQATLAEVIPALSPTGGLAASDAALLAVPGFARLHAERWDPPLPEPEALAALPEGSLGNAYARYMAHYRLFPDFFPIQPRLGADATPTQYAVHRLNKGHDFLHVLGAYETSDADEVAVQSFALGVAPVALALFLAEASAHPDIAQGRYKHLRDIYSGQIQAEDFERGVTAAALLGARFEALLEVPLEEVRRQLGISARAPAFLGRGGVNSCGGFTSLPFFPPVPGAAG</sequence>
<dbReference type="Proteomes" id="UP000032702">
    <property type="component" value="Unassembled WGS sequence"/>
</dbReference>
<protein>
    <recommendedName>
        <fullName evidence="3">Ubiquinone biosynthesis protein Coq4</fullName>
    </recommendedName>
</protein>
<comment type="caution">
    <text evidence="1">The sequence shown here is derived from an EMBL/GenBank/DDBJ whole genome shotgun (WGS) entry which is preliminary data.</text>
</comment>
<reference evidence="1 2" key="1">
    <citation type="submission" date="2006-04" db="EMBL/GenBank/DDBJ databases">
        <authorList>
            <person name="Nierman W.C."/>
        </authorList>
    </citation>
    <scope>NUCLEOTIDE SEQUENCE [LARGE SCALE GENOMIC DNA]</scope>
    <source>
        <strain evidence="1 2">DW4/3-1</strain>
    </source>
</reference>
<dbReference type="PANTHER" id="PTHR12922">
    <property type="entry name" value="UBIQUINONE BIOSYNTHESIS PROTEIN"/>
    <property type="match status" value="1"/>
</dbReference>
<evidence type="ECO:0000313" key="2">
    <source>
        <dbReference type="Proteomes" id="UP000032702"/>
    </source>
</evidence>
<evidence type="ECO:0008006" key="3">
    <source>
        <dbReference type="Google" id="ProtNLM"/>
    </source>
</evidence>
<proteinExistence type="predicted"/>